<evidence type="ECO:0000313" key="3">
    <source>
        <dbReference type="Proteomes" id="UP001058273"/>
    </source>
</evidence>
<dbReference type="RefSeq" id="WP_257699323.1">
    <property type="nucleotide sequence ID" value="NZ_CP102451.1"/>
</dbReference>
<organism evidence="2 3">
    <name type="scientific">Vagococcus luciliae</name>
    <dbReference type="NCBI Taxonomy" id="2920380"/>
    <lineage>
        <taxon>Bacteria</taxon>
        <taxon>Bacillati</taxon>
        <taxon>Bacillota</taxon>
        <taxon>Bacilli</taxon>
        <taxon>Lactobacillales</taxon>
        <taxon>Enterococcaceae</taxon>
        <taxon>Vagococcus</taxon>
    </lineage>
</organism>
<proteinExistence type="predicted"/>
<keyword evidence="3" id="KW-1185">Reference proteome</keyword>
<accession>A0ABY5NZU2</accession>
<gene>
    <name evidence="2" type="ORF">G314FT_11090</name>
</gene>
<dbReference type="Proteomes" id="UP001058273">
    <property type="component" value="Chromosome"/>
</dbReference>
<evidence type="ECO:0000313" key="2">
    <source>
        <dbReference type="EMBL" id="UUV98951.1"/>
    </source>
</evidence>
<reference evidence="2" key="1">
    <citation type="submission" date="2022-08" db="EMBL/GenBank/DDBJ databases">
        <title>Genome sequence of Vagococcus luciliae DSM 112651.</title>
        <authorList>
            <person name="Juan G."/>
            <person name="Anja P."/>
            <person name="Rolf D."/>
            <person name="Kampfer P."/>
            <person name="Vilcinskas A."/>
        </authorList>
    </citation>
    <scope>NUCLEOTIDE SEQUENCE</scope>
    <source>
        <strain evidence="2">G314FT</strain>
    </source>
</reference>
<protein>
    <recommendedName>
        <fullName evidence="1">DUF3885 domain-containing protein</fullName>
    </recommendedName>
</protein>
<feature type="domain" description="DUF3885" evidence="1">
    <location>
        <begin position="21"/>
        <end position="185"/>
    </location>
</feature>
<dbReference type="EMBL" id="CP102451">
    <property type="protein sequence ID" value="UUV98951.1"/>
    <property type="molecule type" value="Genomic_DNA"/>
</dbReference>
<evidence type="ECO:0000259" key="1">
    <source>
        <dbReference type="Pfam" id="PF13021"/>
    </source>
</evidence>
<dbReference type="InterPro" id="IPR024976">
    <property type="entry name" value="DUF3885"/>
</dbReference>
<name>A0ABY5NZU2_9ENTE</name>
<dbReference type="Pfam" id="PF13021">
    <property type="entry name" value="DUF3885"/>
    <property type="match status" value="1"/>
</dbReference>
<reference evidence="2" key="2">
    <citation type="submission" date="2022-08" db="EMBL/GenBank/DDBJ databases">
        <authorList>
            <person name="Poehlein A."/>
            <person name="Guzman J."/>
            <person name="Daniel R."/>
            <person name="Vilcinskas A."/>
        </authorList>
    </citation>
    <scope>NUCLEOTIDE SEQUENCE</scope>
    <source>
        <strain evidence="2">G314FT</strain>
    </source>
</reference>
<sequence length="186" mass="22258">MTKYLTSESLENLFSYHTSVYLHPDMYQFLDDGSYNEDMFFLIYTKLKRILLDLLSEDDKVILLINKYPINSKKRVDKIMHKCIKHVNKIKLSEQTCSYIEYGVTKVVHQLKVETTCNNIKWKQLILSLINQDFPDRKPQFKIKNSFEMPEIYIISPTSDTMIHIYDDRGYDLYSHDKKRIEQLIK</sequence>